<dbReference type="Proteomes" id="UP000078555">
    <property type="component" value="Unassembled WGS sequence"/>
</dbReference>
<reference evidence="2" key="1">
    <citation type="submission" date="2016-05" db="EMBL/GenBank/DDBJ databases">
        <authorList>
            <person name="Naeem Raeece"/>
        </authorList>
    </citation>
    <scope>NUCLEOTIDE SEQUENCE [LARGE SCALE GENOMIC DNA]</scope>
</reference>
<organism evidence="1 2">
    <name type="scientific">Plasmodium ovale wallikeri</name>
    <dbReference type="NCBI Taxonomy" id="864142"/>
    <lineage>
        <taxon>Eukaryota</taxon>
        <taxon>Sar</taxon>
        <taxon>Alveolata</taxon>
        <taxon>Apicomplexa</taxon>
        <taxon>Aconoidasida</taxon>
        <taxon>Haemosporida</taxon>
        <taxon>Plasmodiidae</taxon>
        <taxon>Plasmodium</taxon>
        <taxon>Plasmodium (Plasmodium)</taxon>
    </lineage>
</organism>
<protein>
    <submittedName>
        <fullName evidence="1">PIR Superfamily Protein</fullName>
    </submittedName>
</protein>
<gene>
    <name evidence="1" type="ORF">POVWA1_070460</name>
</gene>
<proteinExistence type="predicted"/>
<evidence type="ECO:0000313" key="2">
    <source>
        <dbReference type="Proteomes" id="UP000078555"/>
    </source>
</evidence>
<evidence type="ECO:0000313" key="1">
    <source>
        <dbReference type="EMBL" id="SBT55508.1"/>
    </source>
</evidence>
<sequence>MHDFSADYGNYKIYLANSNSTYNANYKNYLDNYVENYKRVYGYCKIEQKKDKHCEEFHKLFEDRKYGELSILSCVLERTSQRIEPLSDKGD</sequence>
<dbReference type="EMBL" id="FLRD01000730">
    <property type="protein sequence ID" value="SBT55508.1"/>
    <property type="molecule type" value="Genomic_DNA"/>
</dbReference>
<name>A0A1A9AH81_PLAOA</name>
<accession>A0A1A9AH81</accession>
<dbReference type="AlphaFoldDB" id="A0A1A9AH81"/>
<keyword evidence="2" id="KW-1185">Reference proteome</keyword>